<feature type="compositionally biased region" description="Low complexity" evidence="1">
    <location>
        <begin position="821"/>
        <end position="830"/>
    </location>
</feature>
<dbReference type="Pfam" id="PF00795">
    <property type="entry name" value="CN_hydrolase"/>
    <property type="match status" value="1"/>
</dbReference>
<feature type="region of interest" description="Disordered" evidence="1">
    <location>
        <begin position="601"/>
        <end position="650"/>
    </location>
</feature>
<feature type="compositionally biased region" description="Basic residues" evidence="1">
    <location>
        <begin position="622"/>
        <end position="636"/>
    </location>
</feature>
<proteinExistence type="predicted"/>
<dbReference type="GO" id="GO:0070773">
    <property type="term" value="F:protein-N-terminal glutamine amidohydrolase activity"/>
    <property type="evidence" value="ECO:0007669"/>
    <property type="project" value="InterPro"/>
</dbReference>
<dbReference type="PANTHER" id="PTHR11750">
    <property type="entry name" value="PROTEIN N-TERMINAL AMIDASE"/>
    <property type="match status" value="1"/>
</dbReference>
<accession>A0AAJ0CQ62</accession>
<dbReference type="PANTHER" id="PTHR11750:SF26">
    <property type="entry name" value="PROTEIN N-TERMINAL AMIDASE"/>
    <property type="match status" value="1"/>
</dbReference>
<feature type="domain" description="CN hydrolase" evidence="2">
    <location>
        <begin position="1"/>
        <end position="280"/>
    </location>
</feature>
<organism evidence="3 4">
    <name type="scientific">Conoideocrella luteorostrata</name>
    <dbReference type="NCBI Taxonomy" id="1105319"/>
    <lineage>
        <taxon>Eukaryota</taxon>
        <taxon>Fungi</taxon>
        <taxon>Dikarya</taxon>
        <taxon>Ascomycota</taxon>
        <taxon>Pezizomycotina</taxon>
        <taxon>Sordariomycetes</taxon>
        <taxon>Hypocreomycetidae</taxon>
        <taxon>Hypocreales</taxon>
        <taxon>Clavicipitaceae</taxon>
        <taxon>Conoideocrella</taxon>
    </lineage>
</organism>
<dbReference type="GO" id="GO:0030163">
    <property type="term" value="P:protein catabolic process"/>
    <property type="evidence" value="ECO:0007669"/>
    <property type="project" value="TreeGrafter"/>
</dbReference>
<feature type="compositionally biased region" description="Basic and acidic residues" evidence="1">
    <location>
        <begin position="605"/>
        <end position="619"/>
    </location>
</feature>
<dbReference type="CDD" id="cd07566">
    <property type="entry name" value="ScNTA1_like"/>
    <property type="match status" value="1"/>
</dbReference>
<evidence type="ECO:0000256" key="1">
    <source>
        <dbReference type="SAM" id="MobiDB-lite"/>
    </source>
</evidence>
<dbReference type="GO" id="GO:0008418">
    <property type="term" value="F:protein-N-terminal asparagine amidohydrolase activity"/>
    <property type="evidence" value="ECO:0007669"/>
    <property type="project" value="InterPro"/>
</dbReference>
<name>A0AAJ0CQ62_9HYPO</name>
<protein>
    <recommendedName>
        <fullName evidence="2">CN hydrolase domain-containing protein</fullName>
    </recommendedName>
</protein>
<feature type="compositionally biased region" description="Basic and acidic residues" evidence="1">
    <location>
        <begin position="331"/>
        <end position="340"/>
    </location>
</feature>
<reference evidence="3" key="1">
    <citation type="submission" date="2023-06" db="EMBL/GenBank/DDBJ databases">
        <title>Conoideocrella luteorostrata (Hypocreales: Clavicipitaceae), a potential biocontrol fungus for elongate hemlock scale in United States Christmas tree production areas.</title>
        <authorList>
            <person name="Barrett H."/>
            <person name="Lovett B."/>
            <person name="Macias A.M."/>
            <person name="Stajich J.E."/>
            <person name="Kasson M.T."/>
        </authorList>
    </citation>
    <scope>NUCLEOTIDE SEQUENCE</scope>
    <source>
        <strain evidence="3">ARSEF 14590</strain>
    </source>
</reference>
<dbReference type="SUPFAM" id="SSF56317">
    <property type="entry name" value="Carbon-nitrogen hydrolase"/>
    <property type="match status" value="1"/>
</dbReference>
<dbReference type="Proteomes" id="UP001251528">
    <property type="component" value="Unassembled WGS sequence"/>
</dbReference>
<comment type="caution">
    <text evidence="3">The sequence shown here is derived from an EMBL/GenBank/DDBJ whole genome shotgun (WGS) entry which is preliminary data.</text>
</comment>
<dbReference type="InterPro" id="IPR039703">
    <property type="entry name" value="Nta1"/>
</dbReference>
<feature type="compositionally biased region" description="Polar residues" evidence="1">
    <location>
        <begin position="518"/>
        <end position="551"/>
    </location>
</feature>
<feature type="compositionally biased region" description="Basic and acidic residues" evidence="1">
    <location>
        <begin position="734"/>
        <end position="747"/>
    </location>
</feature>
<keyword evidence="4" id="KW-1185">Reference proteome</keyword>
<feature type="region of interest" description="Disordered" evidence="1">
    <location>
        <begin position="363"/>
        <end position="415"/>
    </location>
</feature>
<feature type="region of interest" description="Disordered" evidence="1">
    <location>
        <begin position="327"/>
        <end position="347"/>
    </location>
</feature>
<feature type="compositionally biased region" description="Low complexity" evidence="1">
    <location>
        <begin position="757"/>
        <end position="768"/>
    </location>
</feature>
<dbReference type="EMBL" id="JASWJB010000150">
    <property type="protein sequence ID" value="KAK2594906.1"/>
    <property type="molecule type" value="Genomic_DNA"/>
</dbReference>
<dbReference type="PROSITE" id="PS50263">
    <property type="entry name" value="CN_HYDROLASE"/>
    <property type="match status" value="1"/>
</dbReference>
<dbReference type="AlphaFoldDB" id="A0AAJ0CQ62"/>
<evidence type="ECO:0000313" key="4">
    <source>
        <dbReference type="Proteomes" id="UP001251528"/>
    </source>
</evidence>
<gene>
    <name evidence="3" type="ORF">QQS21_007354</name>
</gene>
<dbReference type="Gene3D" id="3.60.110.10">
    <property type="entry name" value="Carbon-nitrogen hydrolase"/>
    <property type="match status" value="1"/>
</dbReference>
<evidence type="ECO:0000313" key="3">
    <source>
        <dbReference type="EMBL" id="KAK2594906.1"/>
    </source>
</evidence>
<dbReference type="InterPro" id="IPR003010">
    <property type="entry name" value="C-N_Hydrolase"/>
</dbReference>
<evidence type="ECO:0000259" key="2">
    <source>
        <dbReference type="PROSITE" id="PS50263"/>
    </source>
</evidence>
<feature type="region of interest" description="Disordered" evidence="1">
    <location>
        <begin position="681"/>
        <end position="910"/>
    </location>
</feature>
<feature type="compositionally biased region" description="Polar residues" evidence="1">
    <location>
        <begin position="700"/>
        <end position="710"/>
    </location>
</feature>
<sequence>MRIACLQFAPQVGDVDNNLNRADAILSRADPEALDLLVLPELAFSGYNFKSLRQISQFLEPSGSGISSLWSRTTALKYDCTVVAGYPERVDPALKWPTNPEYYNAAIVVNGEGETVANYRKSHLYYTDETWALEGPAGFFYGNLEGLGRTAMGICMDLNPHRFEAPWEDFEFAHHVLDCGARLVVLSMAWITNDDPRQFSRMPQEPDMDTLHYWISRLEPIIRAESTEEVIIVFANRTGSEGEAMYAGTSAVIGIQSGEVRVYGILGRGDKEVLVVDTDSAPYAKLVCCPTNFEMNAEAAPILDPERQQRERGIRTDSSQLCIDSRNTPRSAKEAVDMKSSRRVPGLPKYRRNDLFVEVHSDPEVTHSPESLAIHTPTAPSPTPHSIRPRLPVSTNHHNSHGYLNAPSPGSVDAAAAGSRPFRILGGDVRFHRSNANPSVSPSHASESRFSESSFESSQLYWIPTFQSPMAALGSRLTRPDDADEITSNGSALAGNENCHSARSDVSVWNDHPGKPPRNSSQPPLAPRSSSQDAQYDTSQNRQFRAQSAIENPTDAYPDHASLPKSGNGGRSRSFERSNSKPARTADLGAVCQSLEDTAMYTTSTHDRTSSVHTNRDGSRSISRKQAPRSQSRGRKPTPTPIFHDQSHGRSISAASIPIFLGADVGTLVNSAHQVGPELMRRSNAPFNEPPILRPASRSHLGSRSNSKQGRISDRPQPRSAFMQREIRSNTPAKLEDRSISRGRQREVNQSTSHQIPHGSRPSRSSQHSSHERPRRATSGHGPPPEPIDLSQFNLIEEHPAPNCPIHGSRPSSGKRDRTKSGSGPSTTTTNRLPSNPQRPQRRSSHNTPRSASRRETTRSAASRTPLVQASPKPKTSTTSKLHNHLRDSSDIVETNVSPGPLTLKRGGDPKTPVAMMLVYDGKDSPQEPTEPATVLRCVERRLGNSIRRSKSAIW</sequence>
<feature type="region of interest" description="Disordered" evidence="1">
    <location>
        <begin position="479"/>
        <end position="587"/>
    </location>
</feature>
<dbReference type="InterPro" id="IPR036526">
    <property type="entry name" value="C-N_Hydrolase_sf"/>
</dbReference>